<protein>
    <submittedName>
        <fullName evidence="13">Zinc finger protein 41</fullName>
    </submittedName>
</protein>
<comment type="subcellular location">
    <subcellularLocation>
        <location evidence="1">Nucleus</location>
    </subcellularLocation>
</comment>
<keyword evidence="3" id="KW-0677">Repeat</keyword>
<dbReference type="PROSITE" id="PS50157">
    <property type="entry name" value="ZINC_FINGER_C2H2_2"/>
    <property type="match status" value="6"/>
</dbReference>
<dbReference type="OMA" id="ERGPWAC"/>
<keyword evidence="5" id="KW-0862">Zinc</keyword>
<dbReference type="InterPro" id="IPR046341">
    <property type="entry name" value="SET_dom_sf"/>
</dbReference>
<dbReference type="GO" id="GO:0003677">
    <property type="term" value="F:DNA binding"/>
    <property type="evidence" value="ECO:0007669"/>
    <property type="project" value="UniProtKB-KW"/>
</dbReference>
<dbReference type="Pfam" id="PF21549">
    <property type="entry name" value="PRDM2_PR"/>
    <property type="match status" value="1"/>
</dbReference>
<dbReference type="GO" id="GO:0005634">
    <property type="term" value="C:nucleus"/>
    <property type="evidence" value="ECO:0007669"/>
    <property type="project" value="UniProtKB-SubCell"/>
</dbReference>
<feature type="domain" description="C2H2-type" evidence="12">
    <location>
        <begin position="660"/>
        <end position="687"/>
    </location>
</feature>
<evidence type="ECO:0000256" key="11">
    <source>
        <dbReference type="SAM" id="MobiDB-lite"/>
    </source>
</evidence>
<evidence type="ECO:0000256" key="5">
    <source>
        <dbReference type="ARBA" id="ARBA00022833"/>
    </source>
</evidence>
<dbReference type="GO" id="GO:0008276">
    <property type="term" value="F:protein methyltransferase activity"/>
    <property type="evidence" value="ECO:0007669"/>
    <property type="project" value="UniProtKB-ARBA"/>
</dbReference>
<dbReference type="Pfam" id="PF00096">
    <property type="entry name" value="zf-C2H2"/>
    <property type="match status" value="5"/>
</dbReference>
<feature type="region of interest" description="Disordered" evidence="11">
    <location>
        <begin position="829"/>
        <end position="874"/>
    </location>
</feature>
<dbReference type="InterPro" id="IPR013087">
    <property type="entry name" value="Znf_C2H2_type"/>
</dbReference>
<dbReference type="PANTHER" id="PTHR16515:SF49">
    <property type="entry name" value="GASTRULA ZINC FINGER PROTEIN XLCGF49.1-LIKE-RELATED"/>
    <property type="match status" value="1"/>
</dbReference>
<evidence type="ECO:0000256" key="6">
    <source>
        <dbReference type="ARBA" id="ARBA00023015"/>
    </source>
</evidence>
<evidence type="ECO:0000256" key="8">
    <source>
        <dbReference type="ARBA" id="ARBA00023163"/>
    </source>
</evidence>
<dbReference type="FunFam" id="3.30.160.60:FF:001289">
    <property type="entry name" value="Zinc finger protein 574"/>
    <property type="match status" value="1"/>
</dbReference>
<accession>A0A226EL72</accession>
<feature type="domain" description="C2H2-type" evidence="12">
    <location>
        <begin position="633"/>
        <end position="660"/>
    </location>
</feature>
<keyword evidence="8" id="KW-0804">Transcription</keyword>
<keyword evidence="9" id="KW-0539">Nucleus</keyword>
<evidence type="ECO:0000256" key="3">
    <source>
        <dbReference type="ARBA" id="ARBA00022737"/>
    </source>
</evidence>
<sequence>MGCNVCNSHHRTEECPMLVDGNRITDSILPQRAFLTLPKNLESRALGDGRFDIISTADLPLGTQFGPFLAPKYKRLNSSCAYQLPIFRGNRILHYLDTTNLSKCNWMSLVRFTDDETMRNTICYQLKDEIYFSVVTVIKKRQPLVVCYSPGYFSLMKKIKECDSRSLAPQLQSETVKMDVQKLHTDHLQSEQASDTVIDHDYFTPTSPSVINDAGDNEPLVKKVINNCSTLRVVGTRSSKRLKKRKMRSSGLRNKTLLPAKVEKVKSIKGNKEECTFKKKKDMKRQKRRICYPIRHTEIWECKFCHVQMNIITSFAQHLIEHYKCFKSIEDKLDKNEQEIDPSLLQPTLPYTCDICRKVKCYTRLETIIRHLRIAHGSIAENAVTVNHDYIQCHGCRQYFGNENFYRNHACEEPSVNGCCICNIVFENQTDLRTHLSSHTENDFICPNCRKILTNVSYEVHISVCRTVRNALDDLATGNINCCWKGCQEDLLDLQSFQTHLAEHTHPFLCSKCFLRLRNPKELNTHRCKKLVCDKCLQLFDTVLQLKDHINQDHSNLCKVLSCFECTKPFATLEGYVEHEDCEEASRLAFLTGNQSSTDENVDVKYVCEFCGATYSNMSSLKTHRNTHLEKKFVCKKCNKRFTRKALLQDHYHVHTDPQFSCLICGSKLKTLKSLTVHMRIHKESKPFTCTVCGKGFAQKINLQTHSRSHIPAEEKRHEICDQCGKKFFSPEYLKLHAKTHQTNGEKFACDICNAEFLRPYILHQHKKTVHGNNVYKCEFCERNVRFRQKYSLHRHWMKEHPSDKDTWEAEGYLSSMLIPGDGSLCHPRTKKTPALSQTEDEHATSASSASNTMKRSNVSHIGKTRQSAKRSKKVNLDIRAKQIVPQNPPMPESLEIENEVTVGEDDSSKTELTLTLDDETTDMFSKTISHPNMKAENLILLQLDDDGRYVIAFSHDLS</sequence>
<keyword evidence="4 10" id="KW-0863">Zinc-finger</keyword>
<dbReference type="STRING" id="158441.A0A226EL72"/>
<dbReference type="GO" id="GO:0008757">
    <property type="term" value="F:S-adenosylmethionine-dependent methyltransferase activity"/>
    <property type="evidence" value="ECO:0007669"/>
    <property type="project" value="UniProtKB-ARBA"/>
</dbReference>
<reference evidence="13 14" key="1">
    <citation type="submission" date="2015-12" db="EMBL/GenBank/DDBJ databases">
        <title>The genome of Folsomia candida.</title>
        <authorList>
            <person name="Faddeeva A."/>
            <person name="Derks M.F."/>
            <person name="Anvar Y."/>
            <person name="Smit S."/>
            <person name="Van Straalen N."/>
            <person name="Roelofs D."/>
        </authorList>
    </citation>
    <scope>NUCLEOTIDE SEQUENCE [LARGE SCALE GENOMIC DNA]</scope>
    <source>
        <strain evidence="13 14">VU population</strain>
        <tissue evidence="13">Whole body</tissue>
    </source>
</reference>
<evidence type="ECO:0000256" key="7">
    <source>
        <dbReference type="ARBA" id="ARBA00023125"/>
    </source>
</evidence>
<dbReference type="Gene3D" id="2.170.270.10">
    <property type="entry name" value="SET domain"/>
    <property type="match status" value="1"/>
</dbReference>
<dbReference type="PANTHER" id="PTHR16515">
    <property type="entry name" value="PR DOMAIN ZINC FINGER PROTEIN"/>
    <property type="match status" value="1"/>
</dbReference>
<name>A0A226EL72_FOLCA</name>
<dbReference type="InterPro" id="IPR050331">
    <property type="entry name" value="Zinc_finger"/>
</dbReference>
<feature type="domain" description="C2H2-type" evidence="12">
    <location>
        <begin position="688"/>
        <end position="715"/>
    </location>
</feature>
<evidence type="ECO:0000259" key="12">
    <source>
        <dbReference type="PROSITE" id="PS50157"/>
    </source>
</evidence>
<dbReference type="Gene3D" id="3.30.160.60">
    <property type="entry name" value="Classic Zinc Finger"/>
    <property type="match status" value="4"/>
</dbReference>
<dbReference type="EMBL" id="LNIX01000003">
    <property type="protein sequence ID" value="OXA57326.1"/>
    <property type="molecule type" value="Genomic_DNA"/>
</dbReference>
<proteinExistence type="predicted"/>
<evidence type="ECO:0000256" key="4">
    <source>
        <dbReference type="ARBA" id="ARBA00022771"/>
    </source>
</evidence>
<evidence type="ECO:0000256" key="9">
    <source>
        <dbReference type="ARBA" id="ARBA00023242"/>
    </source>
</evidence>
<dbReference type="SUPFAM" id="SSF57667">
    <property type="entry name" value="beta-beta-alpha zinc fingers"/>
    <property type="match status" value="4"/>
</dbReference>
<dbReference type="GO" id="GO:0008170">
    <property type="term" value="F:N-methyltransferase activity"/>
    <property type="evidence" value="ECO:0007669"/>
    <property type="project" value="UniProtKB-ARBA"/>
</dbReference>
<dbReference type="PROSITE" id="PS00028">
    <property type="entry name" value="ZINC_FINGER_C2H2_1"/>
    <property type="match status" value="8"/>
</dbReference>
<feature type="compositionally biased region" description="Basic residues" evidence="11">
    <location>
        <begin position="863"/>
        <end position="874"/>
    </location>
</feature>
<keyword evidence="6" id="KW-0805">Transcription regulation</keyword>
<dbReference type="OrthoDB" id="40579at2759"/>
<dbReference type="Proteomes" id="UP000198287">
    <property type="component" value="Unassembled WGS sequence"/>
</dbReference>
<feature type="compositionally biased region" description="Polar residues" evidence="11">
    <location>
        <begin position="845"/>
        <end position="860"/>
    </location>
</feature>
<comment type="caution">
    <text evidence="13">The sequence shown here is derived from an EMBL/GenBank/DDBJ whole genome shotgun (WGS) entry which is preliminary data.</text>
</comment>
<feature type="domain" description="C2H2-type" evidence="12">
    <location>
        <begin position="606"/>
        <end position="633"/>
    </location>
</feature>
<gene>
    <name evidence="13" type="ORF">Fcan01_08430</name>
</gene>
<dbReference type="AlphaFoldDB" id="A0A226EL72"/>
<evidence type="ECO:0000313" key="13">
    <source>
        <dbReference type="EMBL" id="OXA57326.1"/>
    </source>
</evidence>
<keyword evidence="7" id="KW-0238">DNA-binding</keyword>
<keyword evidence="14" id="KW-1185">Reference proteome</keyword>
<evidence type="ECO:0000256" key="10">
    <source>
        <dbReference type="PROSITE-ProRule" id="PRU00042"/>
    </source>
</evidence>
<dbReference type="GO" id="GO:0008270">
    <property type="term" value="F:zinc ion binding"/>
    <property type="evidence" value="ECO:0007669"/>
    <property type="project" value="UniProtKB-KW"/>
</dbReference>
<evidence type="ECO:0000256" key="2">
    <source>
        <dbReference type="ARBA" id="ARBA00022723"/>
    </source>
</evidence>
<feature type="domain" description="C2H2-type" evidence="12">
    <location>
        <begin position="719"/>
        <end position="746"/>
    </location>
</feature>
<dbReference type="SMART" id="SM00355">
    <property type="entry name" value="ZnF_C2H2"/>
    <property type="match status" value="13"/>
</dbReference>
<evidence type="ECO:0000313" key="14">
    <source>
        <dbReference type="Proteomes" id="UP000198287"/>
    </source>
</evidence>
<feature type="domain" description="C2H2-type" evidence="12">
    <location>
        <begin position="748"/>
        <end position="771"/>
    </location>
</feature>
<keyword evidence="2" id="KW-0479">Metal-binding</keyword>
<evidence type="ECO:0000256" key="1">
    <source>
        <dbReference type="ARBA" id="ARBA00004123"/>
    </source>
</evidence>
<dbReference type="GO" id="GO:0006357">
    <property type="term" value="P:regulation of transcription by RNA polymerase II"/>
    <property type="evidence" value="ECO:0007669"/>
    <property type="project" value="UniProtKB-ARBA"/>
</dbReference>
<organism evidence="13 14">
    <name type="scientific">Folsomia candida</name>
    <name type="common">Springtail</name>
    <dbReference type="NCBI Taxonomy" id="158441"/>
    <lineage>
        <taxon>Eukaryota</taxon>
        <taxon>Metazoa</taxon>
        <taxon>Ecdysozoa</taxon>
        <taxon>Arthropoda</taxon>
        <taxon>Hexapoda</taxon>
        <taxon>Collembola</taxon>
        <taxon>Entomobryomorpha</taxon>
        <taxon>Isotomoidea</taxon>
        <taxon>Isotomidae</taxon>
        <taxon>Proisotominae</taxon>
        <taxon>Folsomia</taxon>
    </lineage>
</organism>
<dbReference type="InterPro" id="IPR001214">
    <property type="entry name" value="SET_dom"/>
</dbReference>
<dbReference type="InterPro" id="IPR036236">
    <property type="entry name" value="Znf_C2H2_sf"/>
</dbReference>